<dbReference type="PROSITE" id="PS00116">
    <property type="entry name" value="DNA_POLYMERASE_B"/>
    <property type="match status" value="1"/>
</dbReference>
<dbReference type="Gene3D" id="3.30.420.10">
    <property type="entry name" value="Ribonuclease H-like superfamily/Ribonuclease H"/>
    <property type="match status" value="1"/>
</dbReference>
<evidence type="ECO:0000256" key="10">
    <source>
        <dbReference type="ARBA" id="ARBA00049244"/>
    </source>
</evidence>
<dbReference type="PANTHER" id="PTHR10322">
    <property type="entry name" value="DNA POLYMERASE CATALYTIC SUBUNIT"/>
    <property type="match status" value="1"/>
</dbReference>
<dbReference type="GO" id="GO:0042025">
    <property type="term" value="C:host cell nucleus"/>
    <property type="evidence" value="ECO:0007669"/>
    <property type="project" value="UniProtKB-SubCell"/>
</dbReference>
<evidence type="ECO:0000256" key="5">
    <source>
        <dbReference type="ARBA" id="ARBA00022695"/>
    </source>
</evidence>
<comment type="subcellular location">
    <subcellularLocation>
        <location evidence="1">Host nucleus</location>
    </subcellularLocation>
</comment>
<dbReference type="InterPro" id="IPR006133">
    <property type="entry name" value="DNA-dir_DNA_pol_B_exonuc"/>
</dbReference>
<dbReference type="Pfam" id="PF03104">
    <property type="entry name" value="DNA_pol_B_exo1"/>
    <property type="match status" value="1"/>
</dbReference>
<dbReference type="InterPro" id="IPR043502">
    <property type="entry name" value="DNA/RNA_pol_sf"/>
</dbReference>
<dbReference type="GO" id="GO:0039693">
    <property type="term" value="P:viral DNA genome replication"/>
    <property type="evidence" value="ECO:0007669"/>
    <property type="project" value="UniProtKB-KW"/>
</dbReference>
<evidence type="ECO:0000256" key="6">
    <source>
        <dbReference type="ARBA" id="ARBA00022705"/>
    </source>
</evidence>
<dbReference type="InterPro" id="IPR006172">
    <property type="entry name" value="DNA-dir_DNA_pol_B"/>
</dbReference>
<dbReference type="Gene3D" id="3.90.1600.10">
    <property type="entry name" value="Palm domain of DNA polymerase"/>
    <property type="match status" value="1"/>
</dbReference>
<dbReference type="PANTHER" id="PTHR10322:SF23">
    <property type="entry name" value="DNA POLYMERASE DELTA CATALYTIC SUBUNIT"/>
    <property type="match status" value="1"/>
</dbReference>
<keyword evidence="8" id="KW-1194">Viral DNA replication</keyword>
<evidence type="ECO:0000259" key="13">
    <source>
        <dbReference type="Pfam" id="PF00136"/>
    </source>
</evidence>
<dbReference type="InterPro" id="IPR050240">
    <property type="entry name" value="DNA_pol_type-B"/>
</dbReference>
<dbReference type="EC" id="2.7.7.7" evidence="11"/>
<feature type="region of interest" description="Disordered" evidence="12">
    <location>
        <begin position="581"/>
        <end position="602"/>
    </location>
</feature>
<evidence type="ECO:0000259" key="14">
    <source>
        <dbReference type="Pfam" id="PF03104"/>
    </source>
</evidence>
<dbReference type="GO" id="GO:0006261">
    <property type="term" value="P:DNA-templated DNA replication"/>
    <property type="evidence" value="ECO:0007669"/>
    <property type="project" value="TreeGrafter"/>
</dbReference>
<dbReference type="InterPro" id="IPR023211">
    <property type="entry name" value="DNA_pol_palm_dom_sf"/>
</dbReference>
<evidence type="ECO:0000256" key="3">
    <source>
        <dbReference type="ARBA" id="ARBA00022562"/>
    </source>
</evidence>
<dbReference type="InterPro" id="IPR006134">
    <property type="entry name" value="DNA-dir_DNA_pol_B_multi_dom"/>
</dbReference>
<feature type="domain" description="DNA-directed DNA polymerase family B multifunctional" evidence="13">
    <location>
        <begin position="542"/>
        <end position="1034"/>
    </location>
</feature>
<keyword evidence="4 11" id="KW-0808">Transferase</keyword>
<protein>
    <recommendedName>
        <fullName evidence="11">DNA polymerase</fullName>
        <ecNumber evidence="11">2.7.7.7</ecNumber>
    </recommendedName>
</protein>
<keyword evidence="7 11" id="KW-0239">DNA-directed DNA polymerase</keyword>
<evidence type="ECO:0000256" key="11">
    <source>
        <dbReference type="RuleBase" id="RU000442"/>
    </source>
</evidence>
<evidence type="ECO:0000256" key="4">
    <source>
        <dbReference type="ARBA" id="ARBA00022679"/>
    </source>
</evidence>
<dbReference type="PRINTS" id="PR00106">
    <property type="entry name" value="DNAPOLB"/>
</dbReference>
<accession>A0AAU7E0V4</accession>
<sequence>MDTPLCFNPYLVSNRCDARNARGGSRGEFLRVLPRGVIKDGAMGLIKVMSTGEPRMFFNNTEYILSKNMCWPLAGRTPVPKTARFPRDGRAFKFHTYDQVETMLYAESKEAVFSAYRRHVVPCGNVIRMFGVTARGESVCVNVFGQKTYFYCKHVDYESLRQLLLTMIRVMYGEAYECAVEIRTACRMSIYGYRHDCVTDLWVVRCCSWIITKQMSEYLMSLNVPVYEAAVDPVTRFLVDRKVDSFGWCRLRSYHIRANKGISTANIEIDCEVGDVESITDDVTWPVYRCVSFDIECMSGEDRFPSPENVEDIVIQISCICFEVGGGTPQDKEGRGDEGDEALPAPRSPKAMLFTLGPCEPIPEVDVYEFPSEYEMMLGFFTFLGWYGPEFLTGYNINGFDLKYLITRMENIYRTPVSRFTKLTSGGRFFTYVPPEKQKMTFSASSHVKVVMTGTVIIDMYGVCMSKASAQNYKLNTMAHMYLGQQKEDLSYKEIPVTFRMGDAGRAQVGKYCVKDALIVMDLFNKIAYHYEVAAIARLARIPVRRAVFDGQQVRIYTCILEEAQARHMVLPSLPRSRPFNANNDPAASNSSSSSGSDDETGKVGYQGATVFEPDVGYYDSPVAVFDFASLYPSIIMANNLCYSTLLLEDSPEVDEKDVFSVSVDDGTTYRFVSKDVSRSILADLLERWLQKRREVRALMADCDDPTLRTILDKQQLALKVTCNAFYGFTGVSSGMMPCLPIAASITSVGRAMLSKTSEYIRDNLSDRVAVERFFGQEDFIDDAEYSVKVIYGDTDSVFVLFRGVRAESVCRASPAMTAHITEALFRPPVKLEYEKVFATLMMICKKRYIGRLVGRTELVMKGVDLVRKTACEYVKSVVREIMMLLFNDSEVAAAAVTLSNMTFKDMQRLGVPRAFHKILRCLSEARDTLYLNKADVNKLCLSSVLSQDVSSYKQKNLPHLAVIRRLASRSEELPSVGDRVPYVLTAPPAGSPKNVPNYELAEDPAYVVEKGIPINAAKYFEHIVKAVANVMSPVFPKDMEKKGDFFACVLPHRVYLGREFNGVCVKAEECE</sequence>
<dbReference type="SMART" id="SM00486">
    <property type="entry name" value="POLBc"/>
    <property type="match status" value="1"/>
</dbReference>
<dbReference type="SUPFAM" id="SSF56672">
    <property type="entry name" value="DNA/RNA polymerases"/>
    <property type="match status" value="1"/>
</dbReference>
<dbReference type="InterPro" id="IPR042087">
    <property type="entry name" value="DNA_pol_B_thumb"/>
</dbReference>
<keyword evidence="5 11" id="KW-0548">Nucleotidyltransferase</keyword>
<dbReference type="Gene3D" id="1.10.132.60">
    <property type="entry name" value="DNA polymerase family B, C-terminal domain"/>
    <property type="match status" value="1"/>
</dbReference>
<feature type="compositionally biased region" description="Low complexity" evidence="12">
    <location>
        <begin position="581"/>
        <end position="596"/>
    </location>
</feature>
<evidence type="ECO:0000256" key="7">
    <source>
        <dbReference type="ARBA" id="ARBA00022932"/>
    </source>
</evidence>
<reference evidence="15" key="1">
    <citation type="journal article" date="2024" name="Microbiome">
        <title>Substantial viral diversity in bats and rodents from East Africa: insights into evolution, recombination, and cocirculation.</title>
        <authorList>
            <person name="Wang D."/>
            <person name="Yang X."/>
            <person name="Ren Z."/>
            <person name="Hu B."/>
            <person name="Zhao H."/>
            <person name="Yang K."/>
            <person name="Shi P."/>
            <person name="Zhang Z."/>
            <person name="Feng Q."/>
            <person name="Nawenja C.V."/>
            <person name="Obanda V."/>
            <person name="Robert K."/>
            <person name="Nalikka B."/>
            <person name="Waruhiu C.N."/>
            <person name="Ochola G.O."/>
            <person name="Onyuok S.O."/>
            <person name="Ochieng H."/>
            <person name="Li B."/>
            <person name="Zhu Y."/>
            <person name="Si H."/>
            <person name="Yin J."/>
            <person name="Kristiansen K."/>
            <person name="Jin X."/>
            <person name="Xu X."/>
            <person name="Xiao M."/>
            <person name="Agwanda B."/>
            <person name="Ommeh S."/>
            <person name="Li J."/>
            <person name="Shi Z.L."/>
        </authorList>
    </citation>
    <scope>NUCLEOTIDE SEQUENCE</scope>
    <source>
        <strain evidence="15">1A/Kenya/BAT2584/2015</strain>
    </source>
</reference>
<dbReference type="InterPro" id="IPR017964">
    <property type="entry name" value="DNA-dir_DNA_pol_B_CS"/>
</dbReference>
<evidence type="ECO:0000256" key="2">
    <source>
        <dbReference type="ARBA" id="ARBA00005755"/>
    </source>
</evidence>
<dbReference type="InterPro" id="IPR036397">
    <property type="entry name" value="RNaseH_sf"/>
</dbReference>
<evidence type="ECO:0000256" key="12">
    <source>
        <dbReference type="SAM" id="MobiDB-lite"/>
    </source>
</evidence>
<dbReference type="EMBL" id="PP711848">
    <property type="protein sequence ID" value="XBH23670.1"/>
    <property type="molecule type" value="Genomic_DNA"/>
</dbReference>
<dbReference type="Gene3D" id="1.10.287.690">
    <property type="entry name" value="Helix hairpin bin"/>
    <property type="match status" value="1"/>
</dbReference>
<dbReference type="GO" id="GO:0003887">
    <property type="term" value="F:DNA-directed DNA polymerase activity"/>
    <property type="evidence" value="ECO:0007669"/>
    <property type="project" value="UniProtKB-KW"/>
</dbReference>
<proteinExistence type="inferred from homology"/>
<evidence type="ECO:0000256" key="8">
    <source>
        <dbReference type="ARBA" id="ARBA00023109"/>
    </source>
</evidence>
<evidence type="ECO:0000256" key="9">
    <source>
        <dbReference type="ARBA" id="ARBA00023125"/>
    </source>
</evidence>
<dbReference type="SUPFAM" id="SSF53098">
    <property type="entry name" value="Ribonuclease H-like"/>
    <property type="match status" value="1"/>
</dbReference>
<organism evidence="15">
    <name type="scientific">Cardioderma bat herpesvirus</name>
    <dbReference type="NCBI Taxonomy" id="3141914"/>
    <lineage>
        <taxon>Viruses</taxon>
        <taxon>Duplodnaviria</taxon>
        <taxon>Heunggongvirae</taxon>
        <taxon>Peploviricota</taxon>
        <taxon>Herviviricetes</taxon>
        <taxon>Herpesvirales</taxon>
    </lineage>
</organism>
<dbReference type="GO" id="GO:0000166">
    <property type="term" value="F:nucleotide binding"/>
    <property type="evidence" value="ECO:0007669"/>
    <property type="project" value="InterPro"/>
</dbReference>
<evidence type="ECO:0000313" key="15">
    <source>
        <dbReference type="EMBL" id="XBH23670.1"/>
    </source>
</evidence>
<name>A0AAU7E0V4_9VIRU</name>
<dbReference type="Gene3D" id="3.30.342.10">
    <property type="entry name" value="DNA Polymerase, chain B, domain 1"/>
    <property type="match status" value="1"/>
</dbReference>
<comment type="catalytic activity">
    <reaction evidence="10 11">
        <text>DNA(n) + a 2'-deoxyribonucleoside 5'-triphosphate = DNA(n+1) + diphosphate</text>
        <dbReference type="Rhea" id="RHEA:22508"/>
        <dbReference type="Rhea" id="RHEA-COMP:17339"/>
        <dbReference type="Rhea" id="RHEA-COMP:17340"/>
        <dbReference type="ChEBI" id="CHEBI:33019"/>
        <dbReference type="ChEBI" id="CHEBI:61560"/>
        <dbReference type="ChEBI" id="CHEBI:173112"/>
        <dbReference type="EC" id="2.7.7.7"/>
    </reaction>
</comment>
<keyword evidence="3" id="KW-1048">Host nucleus</keyword>
<keyword evidence="6 11" id="KW-0235">DNA replication</keyword>
<evidence type="ECO:0000256" key="1">
    <source>
        <dbReference type="ARBA" id="ARBA00004147"/>
    </source>
</evidence>
<comment type="similarity">
    <text evidence="2 11">Belongs to the DNA polymerase type-B family.</text>
</comment>
<dbReference type="GO" id="GO:0003677">
    <property type="term" value="F:DNA binding"/>
    <property type="evidence" value="ECO:0007669"/>
    <property type="project" value="UniProtKB-KW"/>
</dbReference>
<keyword evidence="9 11" id="KW-0238">DNA-binding</keyword>
<dbReference type="InterPro" id="IPR012337">
    <property type="entry name" value="RNaseH-like_sf"/>
</dbReference>
<feature type="domain" description="DNA-directed DNA polymerase family B exonuclease" evidence="14">
    <location>
        <begin position="225"/>
        <end position="478"/>
    </location>
</feature>
<dbReference type="Pfam" id="PF00136">
    <property type="entry name" value="DNA_pol_B"/>
    <property type="match status" value="1"/>
</dbReference>
<reference evidence="15" key="2">
    <citation type="submission" date="2024-02" db="EMBL/GenBank/DDBJ databases">
        <authorList>
            <person name="Hu B."/>
        </authorList>
    </citation>
    <scope>NUCLEOTIDE SEQUENCE</scope>
    <source>
        <strain evidence="15">1A/Kenya/BAT2584/2015</strain>
    </source>
</reference>